<proteinExistence type="inferred from homology"/>
<feature type="domain" description="ABC-2 type transporter transmembrane" evidence="9">
    <location>
        <begin position="38"/>
        <end position="246"/>
    </location>
</feature>
<dbReference type="PANTHER" id="PTHR30413:SF10">
    <property type="entry name" value="CAPSULE POLYSACCHARIDE EXPORT INNER-MEMBRANE PROTEIN CTRC"/>
    <property type="match status" value="1"/>
</dbReference>
<evidence type="ECO:0000256" key="6">
    <source>
        <dbReference type="ARBA" id="ARBA00022989"/>
    </source>
</evidence>
<feature type="transmembrane region" description="Helical" evidence="8">
    <location>
        <begin position="160"/>
        <end position="186"/>
    </location>
</feature>
<evidence type="ECO:0000259" key="9">
    <source>
        <dbReference type="Pfam" id="PF01061"/>
    </source>
</evidence>
<keyword evidence="7 8" id="KW-0472">Membrane</keyword>
<evidence type="ECO:0000313" key="11">
    <source>
        <dbReference type="Proteomes" id="UP000602395"/>
    </source>
</evidence>
<evidence type="ECO:0000256" key="4">
    <source>
        <dbReference type="ARBA" id="ARBA00022475"/>
    </source>
</evidence>
<gene>
    <name evidence="10" type="ORF">IDF66_11775</name>
</gene>
<evidence type="ECO:0000313" key="10">
    <source>
        <dbReference type="EMBL" id="MBD1320263.1"/>
    </source>
</evidence>
<keyword evidence="11" id="KW-1185">Reference proteome</keyword>
<feature type="transmembrane region" description="Helical" evidence="8">
    <location>
        <begin position="54"/>
        <end position="74"/>
    </location>
</feature>
<evidence type="ECO:0000256" key="3">
    <source>
        <dbReference type="ARBA" id="ARBA00022448"/>
    </source>
</evidence>
<keyword evidence="4" id="KW-1003">Cell membrane</keyword>
<evidence type="ECO:0000256" key="7">
    <source>
        <dbReference type="ARBA" id="ARBA00023136"/>
    </source>
</evidence>
<dbReference type="Proteomes" id="UP000602395">
    <property type="component" value="Unassembled WGS sequence"/>
</dbReference>
<sequence>MSSVVNSEVPPAPAVSDSRTLRRAVKDLRDGLTTSELWLHLGWQDIKQRYRRSVLGPLWITIATGVTAVAMGLLYGELFGMDIKVFLPYVALGFIFWNFIQSSILEGAEVFSKNEGLIKQIPAPVSVHVYRVVWRQLIIFAHNVVIIVLIFVIFPPPIHWSVLLVFPAIVLFVLNSVWVSIVFGILSTRFRDIGQLLTTVVQLVFFMTPIIWSTQSLGNTAAGDKSPRLKLVELNPMFHYLEISRGPLLGQSVAFYHWAIVIGCTAVGWLLAMLVMRNYRARVAYWV</sequence>
<protein>
    <submittedName>
        <fullName evidence="10">ABC transporter permease</fullName>
    </submittedName>
</protein>
<evidence type="ECO:0000256" key="1">
    <source>
        <dbReference type="ARBA" id="ARBA00004651"/>
    </source>
</evidence>
<comment type="caution">
    <text evidence="10">The sequence shown here is derived from an EMBL/GenBank/DDBJ whole genome shotgun (WGS) entry which is preliminary data.</text>
</comment>
<dbReference type="EMBL" id="JACWMS010000002">
    <property type="protein sequence ID" value="MBD1320263.1"/>
    <property type="molecule type" value="Genomic_DNA"/>
</dbReference>
<organism evidence="10 11">
    <name type="scientific">Gordonia hankookensis</name>
    <dbReference type="NCBI Taxonomy" id="589403"/>
    <lineage>
        <taxon>Bacteria</taxon>
        <taxon>Bacillati</taxon>
        <taxon>Actinomycetota</taxon>
        <taxon>Actinomycetes</taxon>
        <taxon>Mycobacteriales</taxon>
        <taxon>Gordoniaceae</taxon>
        <taxon>Gordonia</taxon>
    </lineage>
</organism>
<feature type="transmembrane region" description="Helical" evidence="8">
    <location>
        <begin position="193"/>
        <end position="212"/>
    </location>
</feature>
<evidence type="ECO:0000256" key="8">
    <source>
        <dbReference type="SAM" id="Phobius"/>
    </source>
</evidence>
<keyword evidence="3" id="KW-0813">Transport</keyword>
<evidence type="ECO:0000256" key="2">
    <source>
        <dbReference type="ARBA" id="ARBA00007783"/>
    </source>
</evidence>
<dbReference type="PANTHER" id="PTHR30413">
    <property type="entry name" value="INNER MEMBRANE TRANSPORT PERMEASE"/>
    <property type="match status" value="1"/>
</dbReference>
<comment type="subcellular location">
    <subcellularLocation>
        <location evidence="1">Cell membrane</location>
        <topology evidence="1">Multi-pass membrane protein</topology>
    </subcellularLocation>
</comment>
<evidence type="ECO:0000256" key="5">
    <source>
        <dbReference type="ARBA" id="ARBA00022692"/>
    </source>
</evidence>
<feature type="transmembrane region" description="Helical" evidence="8">
    <location>
        <begin position="255"/>
        <end position="276"/>
    </location>
</feature>
<dbReference type="Pfam" id="PF01061">
    <property type="entry name" value="ABC2_membrane"/>
    <property type="match status" value="1"/>
</dbReference>
<reference evidence="10 11" key="1">
    <citation type="submission" date="2020-09" db="EMBL/GenBank/DDBJ databases">
        <title>Novel species in genus Gordonia.</title>
        <authorList>
            <person name="Zhang G."/>
        </authorList>
    </citation>
    <scope>NUCLEOTIDE SEQUENCE [LARGE SCALE GENOMIC DNA]</scope>
    <source>
        <strain evidence="10 11">ON-33</strain>
    </source>
</reference>
<accession>A0ABR7WD24</accession>
<name>A0ABR7WD24_9ACTN</name>
<feature type="transmembrane region" description="Helical" evidence="8">
    <location>
        <begin position="132"/>
        <end position="154"/>
    </location>
</feature>
<keyword evidence="5 8" id="KW-0812">Transmembrane</keyword>
<keyword evidence="6 8" id="KW-1133">Transmembrane helix</keyword>
<dbReference type="RefSeq" id="WP_164309554.1">
    <property type="nucleotide sequence ID" value="NZ_BAABAD010000004.1"/>
</dbReference>
<dbReference type="InterPro" id="IPR013525">
    <property type="entry name" value="ABC2_TM"/>
</dbReference>
<feature type="transmembrane region" description="Helical" evidence="8">
    <location>
        <begin position="86"/>
        <end position="111"/>
    </location>
</feature>
<comment type="similarity">
    <text evidence="2">Belongs to the ABC-2 integral membrane protein family.</text>
</comment>